<evidence type="ECO:0000256" key="2">
    <source>
        <dbReference type="ARBA" id="ARBA00022692"/>
    </source>
</evidence>
<name>A0AAD6Y812_9AGAR</name>
<feature type="transmembrane region" description="Helical" evidence="6">
    <location>
        <begin position="428"/>
        <end position="446"/>
    </location>
</feature>
<feature type="transmembrane region" description="Helical" evidence="6">
    <location>
        <begin position="64"/>
        <end position="92"/>
    </location>
</feature>
<evidence type="ECO:0000256" key="1">
    <source>
        <dbReference type="ARBA" id="ARBA00004141"/>
    </source>
</evidence>
<feature type="region of interest" description="Disordered" evidence="5">
    <location>
        <begin position="254"/>
        <end position="279"/>
    </location>
</feature>
<sequence>MPGSQPNASRSRSPFARLQAAGAVVVLHARKHAGVGVVCAVAYFDPGNWAVDLQAGSQNGFRLLFTVLVAGLFAAYLQVLATRLGCVTGLDLASHCRVLLYDRPKHKLFYRRLVLYPLYLLSEVAIIATDLAELLGSAIGLCLLFPQLQLWHGVLITAFDVVLLLGLRDPLRSTPVKLFEMLIACMVLAVLICMVVVISKLHVEWGAAFKGFLPSKDLFGVSGLYTSVGILGATVMPHSLFLGSTLATQNRVPAGCPPADDVKPEAPQVPDSHETTPRSLRESNFGRLLEFVASRFRTPPPSQHATRVKRHADRENNTLAFIRAHLNHAIVDVVGSLLGFAVLINSMILIMAGMVFYYGDGGTVMNKSASLFDAYDLIHDIIGAPAATLFAVALLAAGQSSSIIATLAGQAVSEGFLDWRLSPIVRRLLTRLIAVIPSMAVAIALGRHGIDTLLVASQVILAVVLPFIICPLIFLTSSKTVMRVRKPDVLVSHLDTVWDDMVDYSSGKVATLLGCAIGLLVLTANIYVIATLIEGAMR</sequence>
<reference evidence="7" key="1">
    <citation type="submission" date="2023-03" db="EMBL/GenBank/DDBJ databases">
        <title>Massive genome expansion in bonnet fungi (Mycena s.s.) driven by repeated elements and novel gene families across ecological guilds.</title>
        <authorList>
            <consortium name="Lawrence Berkeley National Laboratory"/>
            <person name="Harder C.B."/>
            <person name="Miyauchi S."/>
            <person name="Viragh M."/>
            <person name="Kuo A."/>
            <person name="Thoen E."/>
            <person name="Andreopoulos B."/>
            <person name="Lu D."/>
            <person name="Skrede I."/>
            <person name="Drula E."/>
            <person name="Henrissat B."/>
            <person name="Morin E."/>
            <person name="Kohler A."/>
            <person name="Barry K."/>
            <person name="LaButti K."/>
            <person name="Morin E."/>
            <person name="Salamov A."/>
            <person name="Lipzen A."/>
            <person name="Mereny Z."/>
            <person name="Hegedus B."/>
            <person name="Baldrian P."/>
            <person name="Stursova M."/>
            <person name="Weitz H."/>
            <person name="Taylor A."/>
            <person name="Grigoriev I.V."/>
            <person name="Nagy L.G."/>
            <person name="Martin F."/>
            <person name="Kauserud H."/>
        </authorList>
    </citation>
    <scope>NUCLEOTIDE SEQUENCE</scope>
    <source>
        <strain evidence="7">9144</strain>
    </source>
</reference>
<evidence type="ECO:0000313" key="7">
    <source>
        <dbReference type="EMBL" id="KAJ7204485.1"/>
    </source>
</evidence>
<evidence type="ECO:0000256" key="6">
    <source>
        <dbReference type="SAM" id="Phobius"/>
    </source>
</evidence>
<accession>A0AAD6Y812</accession>
<protein>
    <submittedName>
        <fullName evidence="7">Transporter of the NRAMP family</fullName>
    </submittedName>
</protein>
<dbReference type="Proteomes" id="UP001219525">
    <property type="component" value="Unassembled WGS sequence"/>
</dbReference>
<dbReference type="NCBIfam" id="NF037982">
    <property type="entry name" value="Nramp_1"/>
    <property type="match status" value="1"/>
</dbReference>
<dbReference type="PANTHER" id="PTHR11706:SF101">
    <property type="entry name" value="MANGANESE TRANSPORTER SMF1"/>
    <property type="match status" value="1"/>
</dbReference>
<feature type="transmembrane region" description="Helical" evidence="6">
    <location>
        <begin position="148"/>
        <end position="167"/>
    </location>
</feature>
<feature type="transmembrane region" description="Helical" evidence="6">
    <location>
        <begin position="218"/>
        <end position="241"/>
    </location>
</feature>
<evidence type="ECO:0000256" key="4">
    <source>
        <dbReference type="ARBA" id="ARBA00023136"/>
    </source>
</evidence>
<dbReference type="InterPro" id="IPR001046">
    <property type="entry name" value="NRAMP_fam"/>
</dbReference>
<comment type="caution">
    <text evidence="7">The sequence shown here is derived from an EMBL/GenBank/DDBJ whole genome shotgun (WGS) entry which is preliminary data.</text>
</comment>
<dbReference type="GO" id="GO:0030026">
    <property type="term" value="P:intracellular manganese ion homeostasis"/>
    <property type="evidence" value="ECO:0007669"/>
    <property type="project" value="TreeGrafter"/>
</dbReference>
<dbReference type="PANTHER" id="PTHR11706">
    <property type="entry name" value="SOLUTE CARRIER PROTEIN FAMILY 11 MEMBER"/>
    <property type="match status" value="1"/>
</dbReference>
<dbReference type="Pfam" id="PF01566">
    <property type="entry name" value="Nramp"/>
    <property type="match status" value="2"/>
</dbReference>
<keyword evidence="4 6" id="KW-0472">Membrane</keyword>
<feature type="transmembrane region" description="Helical" evidence="6">
    <location>
        <begin position="333"/>
        <end position="357"/>
    </location>
</feature>
<evidence type="ECO:0000256" key="3">
    <source>
        <dbReference type="ARBA" id="ARBA00022989"/>
    </source>
</evidence>
<dbReference type="EMBL" id="JARJCW010000047">
    <property type="protein sequence ID" value="KAJ7204485.1"/>
    <property type="molecule type" value="Genomic_DNA"/>
</dbReference>
<feature type="transmembrane region" description="Helical" evidence="6">
    <location>
        <begin position="509"/>
        <end position="533"/>
    </location>
</feature>
<dbReference type="AlphaFoldDB" id="A0AAD6Y812"/>
<dbReference type="GO" id="GO:0005886">
    <property type="term" value="C:plasma membrane"/>
    <property type="evidence" value="ECO:0007669"/>
    <property type="project" value="TreeGrafter"/>
</dbReference>
<proteinExistence type="predicted"/>
<dbReference type="GO" id="GO:0034755">
    <property type="term" value="P:iron ion transmembrane transport"/>
    <property type="evidence" value="ECO:0007669"/>
    <property type="project" value="TreeGrafter"/>
</dbReference>
<comment type="subcellular location">
    <subcellularLocation>
        <location evidence="1">Membrane</location>
        <topology evidence="1">Multi-pass membrane protein</topology>
    </subcellularLocation>
</comment>
<gene>
    <name evidence="7" type="ORF">GGX14DRAFT_647263</name>
</gene>
<dbReference type="GO" id="GO:0005384">
    <property type="term" value="F:manganese ion transmembrane transporter activity"/>
    <property type="evidence" value="ECO:0007669"/>
    <property type="project" value="TreeGrafter"/>
</dbReference>
<dbReference type="PRINTS" id="PR00447">
    <property type="entry name" value="NATRESASSCMP"/>
</dbReference>
<feature type="transmembrane region" description="Helical" evidence="6">
    <location>
        <begin position="179"/>
        <end position="198"/>
    </location>
</feature>
<evidence type="ECO:0000256" key="5">
    <source>
        <dbReference type="SAM" id="MobiDB-lite"/>
    </source>
</evidence>
<feature type="transmembrane region" description="Helical" evidence="6">
    <location>
        <begin position="377"/>
        <end position="397"/>
    </location>
</feature>
<feature type="transmembrane region" description="Helical" evidence="6">
    <location>
        <begin position="113"/>
        <end position="136"/>
    </location>
</feature>
<organism evidence="7 8">
    <name type="scientific">Mycena pura</name>
    <dbReference type="NCBI Taxonomy" id="153505"/>
    <lineage>
        <taxon>Eukaryota</taxon>
        <taxon>Fungi</taxon>
        <taxon>Dikarya</taxon>
        <taxon>Basidiomycota</taxon>
        <taxon>Agaricomycotina</taxon>
        <taxon>Agaricomycetes</taxon>
        <taxon>Agaricomycetidae</taxon>
        <taxon>Agaricales</taxon>
        <taxon>Marasmiineae</taxon>
        <taxon>Mycenaceae</taxon>
        <taxon>Mycena</taxon>
    </lineage>
</organism>
<keyword evidence="2 6" id="KW-0812">Transmembrane</keyword>
<feature type="transmembrane region" description="Helical" evidence="6">
    <location>
        <begin position="452"/>
        <end position="475"/>
    </location>
</feature>
<dbReference type="GO" id="GO:0015086">
    <property type="term" value="F:cadmium ion transmembrane transporter activity"/>
    <property type="evidence" value="ECO:0007669"/>
    <property type="project" value="TreeGrafter"/>
</dbReference>
<keyword evidence="8" id="KW-1185">Reference proteome</keyword>
<keyword evidence="3 6" id="KW-1133">Transmembrane helix</keyword>
<evidence type="ECO:0000313" key="8">
    <source>
        <dbReference type="Proteomes" id="UP001219525"/>
    </source>
</evidence>